<proteinExistence type="predicted"/>
<evidence type="ECO:0000313" key="2">
    <source>
        <dbReference type="Proteomes" id="UP000008068"/>
    </source>
</evidence>
<dbReference type="AlphaFoldDB" id="G0NDY9"/>
<evidence type="ECO:0000313" key="1">
    <source>
        <dbReference type="EMBL" id="EGT58583.1"/>
    </source>
</evidence>
<reference evidence="2" key="1">
    <citation type="submission" date="2011-07" db="EMBL/GenBank/DDBJ databases">
        <authorList>
            <consortium name="Caenorhabditis brenneri Sequencing and Analysis Consortium"/>
            <person name="Wilson R.K."/>
        </authorList>
    </citation>
    <scope>NUCLEOTIDE SEQUENCE [LARGE SCALE GENOMIC DNA]</scope>
    <source>
        <strain evidence="2">PB2801</strain>
    </source>
</reference>
<keyword evidence="2" id="KW-1185">Reference proteome</keyword>
<dbReference type="EMBL" id="GL379870">
    <property type="protein sequence ID" value="EGT58583.1"/>
    <property type="molecule type" value="Genomic_DNA"/>
</dbReference>
<dbReference type="Proteomes" id="UP000008068">
    <property type="component" value="Unassembled WGS sequence"/>
</dbReference>
<organism evidence="2">
    <name type="scientific">Caenorhabditis brenneri</name>
    <name type="common">Nematode worm</name>
    <dbReference type="NCBI Taxonomy" id="135651"/>
    <lineage>
        <taxon>Eukaryota</taxon>
        <taxon>Metazoa</taxon>
        <taxon>Ecdysozoa</taxon>
        <taxon>Nematoda</taxon>
        <taxon>Chromadorea</taxon>
        <taxon>Rhabditida</taxon>
        <taxon>Rhabditina</taxon>
        <taxon>Rhabditomorpha</taxon>
        <taxon>Rhabditoidea</taxon>
        <taxon>Rhabditidae</taxon>
        <taxon>Peloderinae</taxon>
        <taxon>Caenorhabditis</taxon>
    </lineage>
</organism>
<dbReference type="HOGENOM" id="CLU_2673314_0_0_1"/>
<dbReference type="InParanoid" id="G0NDY9"/>
<sequence>MFTKLKVPQLKVPQLGAPHLPAAPNLQYLRAQRAERKKLLLLDYRLAWLIHQLHIRRHELNNDRQCSSHHLHLVG</sequence>
<accession>G0NDY9</accession>
<name>G0NDY9_CAEBE</name>
<protein>
    <submittedName>
        <fullName evidence="1">Uncharacterized protein</fullName>
    </submittedName>
</protein>
<gene>
    <name evidence="1" type="ORF">CAEBREN_04406</name>
</gene>